<dbReference type="EMBL" id="JBHTBW010000081">
    <property type="protein sequence ID" value="MFC7443200.1"/>
    <property type="molecule type" value="Genomic_DNA"/>
</dbReference>
<sequence>MKKIIAGLLVGGAMLLTGCDMNNHDQDNVFDYIDPKTGCRYLIYSAPNKGGITPAVKNKTEWDCPDAPPGKQN</sequence>
<protein>
    <recommendedName>
        <fullName evidence="3">Lipoprotein</fullName>
    </recommendedName>
</protein>
<reference evidence="2" key="1">
    <citation type="journal article" date="2019" name="Int. J. Syst. Evol. Microbiol.">
        <title>The Global Catalogue of Microorganisms (GCM) 10K type strain sequencing project: providing services to taxonomists for standard genome sequencing and annotation.</title>
        <authorList>
            <consortium name="The Broad Institute Genomics Platform"/>
            <consortium name="The Broad Institute Genome Sequencing Center for Infectious Disease"/>
            <person name="Wu L."/>
            <person name="Ma J."/>
        </authorList>
    </citation>
    <scope>NUCLEOTIDE SEQUENCE [LARGE SCALE GENOMIC DNA]</scope>
    <source>
        <strain evidence="2">CGMCC 1.12942</strain>
    </source>
</reference>
<dbReference type="Proteomes" id="UP001596500">
    <property type="component" value="Unassembled WGS sequence"/>
</dbReference>
<name>A0ABW2RQ60_9BACL</name>
<proteinExistence type="predicted"/>
<evidence type="ECO:0008006" key="3">
    <source>
        <dbReference type="Google" id="ProtNLM"/>
    </source>
</evidence>
<evidence type="ECO:0000313" key="2">
    <source>
        <dbReference type="Proteomes" id="UP001596500"/>
    </source>
</evidence>
<accession>A0ABW2RQ60</accession>
<dbReference type="PROSITE" id="PS51257">
    <property type="entry name" value="PROKAR_LIPOPROTEIN"/>
    <property type="match status" value="1"/>
</dbReference>
<gene>
    <name evidence="1" type="ORF">ACFQNG_19215</name>
</gene>
<comment type="caution">
    <text evidence="1">The sequence shown here is derived from an EMBL/GenBank/DDBJ whole genome shotgun (WGS) entry which is preliminary data.</text>
</comment>
<keyword evidence="2" id="KW-1185">Reference proteome</keyword>
<organism evidence="1 2">
    <name type="scientific">Laceyella putida</name>
    <dbReference type="NCBI Taxonomy" id="110101"/>
    <lineage>
        <taxon>Bacteria</taxon>
        <taxon>Bacillati</taxon>
        <taxon>Bacillota</taxon>
        <taxon>Bacilli</taxon>
        <taxon>Bacillales</taxon>
        <taxon>Thermoactinomycetaceae</taxon>
        <taxon>Laceyella</taxon>
    </lineage>
</organism>
<evidence type="ECO:0000313" key="1">
    <source>
        <dbReference type="EMBL" id="MFC7443200.1"/>
    </source>
</evidence>
<dbReference type="RefSeq" id="WP_379867527.1">
    <property type="nucleotide sequence ID" value="NZ_JBHTBW010000081.1"/>
</dbReference>